<dbReference type="Gene3D" id="2.170.270.10">
    <property type="entry name" value="SET domain"/>
    <property type="match status" value="1"/>
</dbReference>
<dbReference type="SUPFAM" id="SSF53271">
    <property type="entry name" value="PRTase-like"/>
    <property type="match status" value="2"/>
</dbReference>
<reference evidence="7 8" key="1">
    <citation type="submission" date="2016-06" db="EMBL/GenBank/DDBJ databases">
        <title>Living apart together: crosstalk between the core and supernumerary genomes in a fungal plant pathogen.</title>
        <authorList>
            <person name="Vanheule A."/>
            <person name="Audenaert K."/>
            <person name="Warris S."/>
            <person name="Van De Geest H."/>
            <person name="Schijlen E."/>
            <person name="Hofte M."/>
            <person name="De Saeger S."/>
            <person name="Haesaert G."/>
            <person name="Waalwijk C."/>
            <person name="Van Der Lee T."/>
        </authorList>
    </citation>
    <scope>NUCLEOTIDE SEQUENCE [LARGE SCALE GENOMIC DNA]</scope>
    <source>
        <strain evidence="7 8">2516</strain>
    </source>
</reference>
<gene>
    <name evidence="7" type="ORF">FPOA_08697</name>
</gene>
<keyword evidence="8" id="KW-1185">Reference proteome</keyword>
<dbReference type="Pfam" id="PF14572">
    <property type="entry name" value="Pribosyl_synth"/>
    <property type="match status" value="1"/>
</dbReference>
<dbReference type="GO" id="GO:0006015">
    <property type="term" value="P:5-phosphoribose 1-diphosphate biosynthetic process"/>
    <property type="evidence" value="ECO:0007669"/>
    <property type="project" value="TreeGrafter"/>
</dbReference>
<dbReference type="CDD" id="cd06223">
    <property type="entry name" value="PRTases_typeI"/>
    <property type="match status" value="1"/>
</dbReference>
<comment type="similarity">
    <text evidence="1">Belongs to the ribose-phosphate pyrophosphokinase family.</text>
</comment>
<keyword evidence="2" id="KW-0489">Methyltransferase</keyword>
<dbReference type="GO" id="GO:0000287">
    <property type="term" value="F:magnesium ion binding"/>
    <property type="evidence" value="ECO:0007669"/>
    <property type="project" value="InterPro"/>
</dbReference>
<evidence type="ECO:0000313" key="8">
    <source>
        <dbReference type="Proteomes" id="UP000091967"/>
    </source>
</evidence>
<dbReference type="STRING" id="36050.A0A1B8APB1"/>
<dbReference type="AlphaFoldDB" id="A0A1B8APB1"/>
<dbReference type="InterPro" id="IPR003616">
    <property type="entry name" value="Post-SET_dom"/>
</dbReference>
<protein>
    <recommendedName>
        <fullName evidence="6">Post-SET domain-containing protein</fullName>
    </recommendedName>
</protein>
<evidence type="ECO:0000259" key="6">
    <source>
        <dbReference type="PROSITE" id="PS50868"/>
    </source>
</evidence>
<dbReference type="GO" id="GO:0032259">
    <property type="term" value="P:methylation"/>
    <property type="evidence" value="ECO:0007669"/>
    <property type="project" value="UniProtKB-KW"/>
</dbReference>
<dbReference type="SUPFAM" id="SSF82199">
    <property type="entry name" value="SET domain"/>
    <property type="match status" value="1"/>
</dbReference>
<dbReference type="InterPro" id="IPR000836">
    <property type="entry name" value="PRTase_dom"/>
</dbReference>
<feature type="region of interest" description="Disordered" evidence="5">
    <location>
        <begin position="668"/>
        <end position="688"/>
    </location>
</feature>
<dbReference type="GO" id="GO:0005524">
    <property type="term" value="F:ATP binding"/>
    <property type="evidence" value="ECO:0007669"/>
    <property type="project" value="TreeGrafter"/>
</dbReference>
<dbReference type="FunFam" id="3.40.50.2020:FF:000056">
    <property type="entry name" value="Ribose-phosphate pyrophosphokinase II"/>
    <property type="match status" value="1"/>
</dbReference>
<dbReference type="PANTHER" id="PTHR10210:SF36">
    <property type="entry name" value="RIBOSE-PHOSPHATE PYROPHOSPHOKINASE 5"/>
    <property type="match status" value="1"/>
</dbReference>
<dbReference type="EMBL" id="LYXU01000003">
    <property type="protein sequence ID" value="OBS22360.1"/>
    <property type="molecule type" value="Genomic_DNA"/>
</dbReference>
<dbReference type="GO" id="GO:0002189">
    <property type="term" value="C:ribose phosphate diphosphokinase complex"/>
    <property type="evidence" value="ECO:0007669"/>
    <property type="project" value="TreeGrafter"/>
</dbReference>
<dbReference type="InterPro" id="IPR046341">
    <property type="entry name" value="SET_dom_sf"/>
</dbReference>
<dbReference type="InterPro" id="IPR029057">
    <property type="entry name" value="PRTase-like"/>
</dbReference>
<organism evidence="7 8">
    <name type="scientific">Fusarium poae</name>
    <dbReference type="NCBI Taxonomy" id="36050"/>
    <lineage>
        <taxon>Eukaryota</taxon>
        <taxon>Fungi</taxon>
        <taxon>Dikarya</taxon>
        <taxon>Ascomycota</taxon>
        <taxon>Pezizomycotina</taxon>
        <taxon>Sordariomycetes</taxon>
        <taxon>Hypocreomycetidae</taxon>
        <taxon>Hypocreales</taxon>
        <taxon>Nectriaceae</taxon>
        <taxon>Fusarium</taxon>
    </lineage>
</organism>
<accession>A0A1B8APB1</accession>
<evidence type="ECO:0000256" key="1">
    <source>
        <dbReference type="ARBA" id="ARBA00006478"/>
    </source>
</evidence>
<evidence type="ECO:0000256" key="4">
    <source>
        <dbReference type="ARBA" id="ARBA00022727"/>
    </source>
</evidence>
<proteinExistence type="inferred from homology"/>
<keyword evidence="4" id="KW-0545">Nucleotide biosynthesis</keyword>
<evidence type="ECO:0000256" key="3">
    <source>
        <dbReference type="ARBA" id="ARBA00022679"/>
    </source>
</evidence>
<comment type="caution">
    <text evidence="7">The sequence shown here is derived from an EMBL/GenBank/DDBJ whole genome shotgun (WGS) entry which is preliminary data.</text>
</comment>
<dbReference type="InterPro" id="IPR029099">
    <property type="entry name" value="Pribosyltran_N"/>
</dbReference>
<evidence type="ECO:0000313" key="7">
    <source>
        <dbReference type="EMBL" id="OBS22360.1"/>
    </source>
</evidence>
<dbReference type="GO" id="GO:0008168">
    <property type="term" value="F:methyltransferase activity"/>
    <property type="evidence" value="ECO:0007669"/>
    <property type="project" value="UniProtKB-KW"/>
</dbReference>
<sequence>MVRNIVVLGGNSHPQLTENVCHILGVPASNRILGKFSGGESRCEIKDSVRGKDVYIIQSGSGNVNDNLIDLCIMISACKTGSAKRVTAVVPLFPYSRQPDWPYNKAGAPLSQISGASKDYTFESVPPTPRPGGPKSAGLPNGVNNLTEKLSKTAEAANGHYLRKPRSPPENSTSSQRNAYTTHDYENQSNISVFQPKPGYKQWIAQAGTLVADLLTCAGADHIITMDLHDPQYQGFFDIPVDNLYGKALLQNYIQSNIQGHQNAVIVSPDAGGAKRATLIADSLKTDFALIHKERRPIRFTEHRNASMMLVGDVSNRICILVDDIVDTGNTITRAAKLLKKEGATKVYALVTHGVFSGDSIARINASSIDKMLVTNSVPQEEHRRLCPKLEVLDISPVTIKVSVSHSRQTPLFAIDLSLNKSHTTLSSILTSTFDFSPETIAMAPLTPHWQQPSHPDIQEVVVVNAQEFTTKSISRVSLPPFAVYAKFDFPPCTPASEPTYATVQTGRDTHLSLNSDLLYINHSCEPTLLFDVGNLNILVGPKGLNVDDELTFFYPSTEWHMAQPFDCLCGTRSCRGRISGARDMTQAQLDGMWLNGHIIQLRAEQATRSEDPTANALRDAVLHAEKVLESARLALRSYTSNAHAQNGIANFPSKYTNGILGKAAGLEHRGPTSRELSGEMGGDTVCA</sequence>
<dbReference type="SMART" id="SM01400">
    <property type="entry name" value="Pribosyltran_N"/>
    <property type="match status" value="1"/>
</dbReference>
<dbReference type="InterPro" id="IPR005946">
    <property type="entry name" value="Rib-P_diPkinase"/>
</dbReference>
<dbReference type="Proteomes" id="UP000091967">
    <property type="component" value="Unassembled WGS sequence"/>
</dbReference>
<feature type="region of interest" description="Disordered" evidence="5">
    <location>
        <begin position="119"/>
        <end position="145"/>
    </location>
</feature>
<evidence type="ECO:0000256" key="2">
    <source>
        <dbReference type="ARBA" id="ARBA00022603"/>
    </source>
</evidence>
<dbReference type="PROSITE" id="PS50868">
    <property type="entry name" value="POST_SET"/>
    <property type="match status" value="1"/>
</dbReference>
<evidence type="ECO:0000256" key="5">
    <source>
        <dbReference type="SAM" id="MobiDB-lite"/>
    </source>
</evidence>
<keyword evidence="3" id="KW-0808">Transferase</keyword>
<dbReference type="GO" id="GO:0005737">
    <property type="term" value="C:cytoplasm"/>
    <property type="evidence" value="ECO:0007669"/>
    <property type="project" value="TreeGrafter"/>
</dbReference>
<dbReference type="NCBIfam" id="TIGR01251">
    <property type="entry name" value="ribP_PPkin"/>
    <property type="match status" value="1"/>
</dbReference>
<dbReference type="PANTHER" id="PTHR10210">
    <property type="entry name" value="RIBOSE-PHOSPHATE DIPHOSPHOKINASE FAMILY MEMBER"/>
    <property type="match status" value="1"/>
</dbReference>
<dbReference type="Gene3D" id="3.40.50.2020">
    <property type="match status" value="3"/>
</dbReference>
<dbReference type="FunFam" id="3.40.50.2020:FF:000030">
    <property type="entry name" value="Ribose-phosphate pyrophosphokinase II"/>
    <property type="match status" value="1"/>
</dbReference>
<name>A0A1B8APB1_FUSPO</name>
<dbReference type="Pfam" id="PF13793">
    <property type="entry name" value="Pribosyltran_N"/>
    <property type="match status" value="1"/>
</dbReference>
<dbReference type="GO" id="GO:0006164">
    <property type="term" value="P:purine nucleotide biosynthetic process"/>
    <property type="evidence" value="ECO:0007669"/>
    <property type="project" value="TreeGrafter"/>
</dbReference>
<feature type="domain" description="Post-SET" evidence="6">
    <location>
        <begin position="564"/>
        <end position="580"/>
    </location>
</feature>
<dbReference type="GO" id="GO:0004749">
    <property type="term" value="F:ribose phosphate diphosphokinase activity"/>
    <property type="evidence" value="ECO:0007669"/>
    <property type="project" value="TreeGrafter"/>
</dbReference>